<dbReference type="Pfam" id="PF08242">
    <property type="entry name" value="Methyltransf_12"/>
    <property type="match status" value="1"/>
</dbReference>
<evidence type="ECO:0000256" key="3">
    <source>
        <dbReference type="ARBA" id="ARBA00022679"/>
    </source>
</evidence>
<dbReference type="GO" id="GO:0030798">
    <property type="term" value="F:trans-aconitate 2-methyltransferase activity"/>
    <property type="evidence" value="ECO:0007669"/>
    <property type="project" value="UniProtKB-UniRule"/>
</dbReference>
<dbReference type="Proteomes" id="UP000193228">
    <property type="component" value="Unassembled WGS sequence"/>
</dbReference>
<dbReference type="OrthoDB" id="9795085at2"/>
<dbReference type="InterPro" id="IPR023506">
    <property type="entry name" value="Trans-aconitate_MeTrfase"/>
</dbReference>
<reference evidence="9" key="1">
    <citation type="submission" date="2017-04" db="EMBL/GenBank/DDBJ databases">
        <authorList>
            <person name="Varghese N."/>
            <person name="Submissions S."/>
        </authorList>
    </citation>
    <scope>NUCLEOTIDE SEQUENCE [LARGE SCALE GENOMIC DNA]</scope>
    <source>
        <strain evidence="9">LMG 29540</strain>
    </source>
</reference>
<organism evidence="8 9">
    <name type="scientific">Paraburkholderia susongensis</name>
    <dbReference type="NCBI Taxonomy" id="1515439"/>
    <lineage>
        <taxon>Bacteria</taxon>
        <taxon>Pseudomonadati</taxon>
        <taxon>Pseudomonadota</taxon>
        <taxon>Betaproteobacteria</taxon>
        <taxon>Burkholderiales</taxon>
        <taxon>Burkholderiaceae</taxon>
        <taxon>Paraburkholderia</taxon>
    </lineage>
</organism>
<dbReference type="GO" id="GO:0032259">
    <property type="term" value="P:methylation"/>
    <property type="evidence" value="ECO:0007669"/>
    <property type="project" value="UniProtKB-KW"/>
</dbReference>
<dbReference type="InterPro" id="IPR029063">
    <property type="entry name" value="SAM-dependent_MTases_sf"/>
</dbReference>
<name>A0A1X7J210_9BURK</name>
<evidence type="ECO:0000256" key="2">
    <source>
        <dbReference type="ARBA" id="ARBA00022603"/>
    </source>
</evidence>
<evidence type="ECO:0000256" key="6">
    <source>
        <dbReference type="SAM" id="MobiDB-lite"/>
    </source>
</evidence>
<dbReference type="SUPFAM" id="SSF53335">
    <property type="entry name" value="S-adenosyl-L-methionine-dependent methyltransferases"/>
    <property type="match status" value="1"/>
</dbReference>
<dbReference type="GO" id="GO:0005737">
    <property type="term" value="C:cytoplasm"/>
    <property type="evidence" value="ECO:0007669"/>
    <property type="project" value="UniProtKB-SubCell"/>
</dbReference>
<evidence type="ECO:0000259" key="7">
    <source>
        <dbReference type="Pfam" id="PF08242"/>
    </source>
</evidence>
<sequence>MTEKTTAASTDKDANRHADNHADWHAKQYMLFENERTRPVRDLLAAVPAEGARLAVDIGCGPGNSTEVLAARLPGATVSGIDSSADMIAAARQRLPQYRFDVSDISTWDARGPYDVILANAVLQWVPDHERLFPALIGKLAQGGSLAVQMPDNLDEPAHRLLREVAADGPWAHKLKGVERTTRHGPGWYYALLKPLCARVDVWRTVYHHPLAGGADAVVEWFKGSALRPFLAALDDTERQAFLQRYRDEIAKAYPALADGTVLLPFPRLFIVATREVR</sequence>
<feature type="region of interest" description="Disordered" evidence="6">
    <location>
        <begin position="1"/>
        <end position="20"/>
    </location>
</feature>
<dbReference type="STRING" id="1515439.SAMN06265784_102112"/>
<keyword evidence="1 5" id="KW-0963">Cytoplasm</keyword>
<gene>
    <name evidence="5" type="primary">tam</name>
    <name evidence="8" type="ORF">SAMN06265784_102112</name>
</gene>
<evidence type="ECO:0000313" key="9">
    <source>
        <dbReference type="Proteomes" id="UP000193228"/>
    </source>
</evidence>
<dbReference type="RefSeq" id="WP_085481291.1">
    <property type="nucleotide sequence ID" value="NZ_FXAT01000002.1"/>
</dbReference>
<feature type="domain" description="Methyltransferase type 12" evidence="7">
    <location>
        <begin position="56"/>
        <end position="145"/>
    </location>
</feature>
<dbReference type="Gene3D" id="1.10.150.290">
    <property type="entry name" value="S-adenosyl-L-methionine-dependent methyltransferases"/>
    <property type="match status" value="1"/>
</dbReference>
<keyword evidence="3 5" id="KW-0808">Transferase</keyword>
<dbReference type="PANTHER" id="PTHR43861:SF1">
    <property type="entry name" value="TRANS-ACONITATE 2-METHYLTRANSFERASE"/>
    <property type="match status" value="1"/>
</dbReference>
<comment type="catalytic activity">
    <reaction evidence="5">
        <text>trans-aconitate + S-adenosyl-L-methionine = (E)-3-(methoxycarbonyl)pent-2-enedioate + S-adenosyl-L-homocysteine</text>
        <dbReference type="Rhea" id="RHEA:14969"/>
        <dbReference type="ChEBI" id="CHEBI:15708"/>
        <dbReference type="ChEBI" id="CHEBI:57470"/>
        <dbReference type="ChEBI" id="CHEBI:57856"/>
        <dbReference type="ChEBI" id="CHEBI:59789"/>
        <dbReference type="EC" id="2.1.1.144"/>
    </reaction>
</comment>
<dbReference type="CDD" id="cd02440">
    <property type="entry name" value="AdoMet_MTases"/>
    <property type="match status" value="1"/>
</dbReference>
<feature type="compositionally biased region" description="Basic and acidic residues" evidence="6">
    <location>
        <begin position="10"/>
        <end position="20"/>
    </location>
</feature>
<comment type="function">
    <text evidence="5">Catalyzes the S-adenosylmethionine monomethyl esterification of trans-aconitate.</text>
</comment>
<proteinExistence type="inferred from homology"/>
<dbReference type="EC" id="2.1.1.144" evidence="5"/>
<dbReference type="EMBL" id="FXAT01000002">
    <property type="protein sequence ID" value="SMG21567.1"/>
    <property type="molecule type" value="Genomic_DNA"/>
</dbReference>
<dbReference type="HAMAP" id="MF_00560">
    <property type="entry name" value="Tran_acon_Me_trans"/>
    <property type="match status" value="1"/>
</dbReference>
<dbReference type="Gene3D" id="3.40.50.150">
    <property type="entry name" value="Vaccinia Virus protein VP39"/>
    <property type="match status" value="1"/>
</dbReference>
<comment type="similarity">
    <text evidence="5">Belongs to the methyltransferase superfamily. Tam family.</text>
</comment>
<evidence type="ECO:0000256" key="4">
    <source>
        <dbReference type="ARBA" id="ARBA00022691"/>
    </source>
</evidence>
<keyword evidence="4 5" id="KW-0949">S-adenosyl-L-methionine</keyword>
<evidence type="ECO:0000313" key="8">
    <source>
        <dbReference type="EMBL" id="SMG21567.1"/>
    </source>
</evidence>
<keyword evidence="2 5" id="KW-0489">Methyltransferase</keyword>
<dbReference type="AlphaFoldDB" id="A0A1X7J210"/>
<dbReference type="InterPro" id="IPR023149">
    <property type="entry name" value="Trans_acon_MeTrfase_C"/>
</dbReference>
<evidence type="ECO:0000256" key="1">
    <source>
        <dbReference type="ARBA" id="ARBA00022490"/>
    </source>
</evidence>
<dbReference type="InterPro" id="IPR013217">
    <property type="entry name" value="Methyltransf_12"/>
</dbReference>
<accession>A0A1X7J210</accession>
<dbReference type="NCBIfam" id="NF002463">
    <property type="entry name" value="PRK01683.1"/>
    <property type="match status" value="1"/>
</dbReference>
<keyword evidence="9" id="KW-1185">Reference proteome</keyword>
<evidence type="ECO:0000256" key="5">
    <source>
        <dbReference type="HAMAP-Rule" id="MF_00560"/>
    </source>
</evidence>
<protein>
    <recommendedName>
        <fullName evidence="5">Trans-aconitate 2-methyltransferase</fullName>
        <ecNumber evidence="5">2.1.1.144</ecNumber>
    </recommendedName>
</protein>
<comment type="subcellular location">
    <subcellularLocation>
        <location evidence="5">Cytoplasm</location>
    </subcellularLocation>
</comment>
<dbReference type="PANTHER" id="PTHR43861">
    <property type="entry name" value="TRANS-ACONITATE 2-METHYLTRANSFERASE-RELATED"/>
    <property type="match status" value="1"/>
</dbReference>